<dbReference type="AlphaFoldDB" id="A0AAF3ESZ9"/>
<keyword evidence="1" id="KW-0472">Membrane</keyword>
<evidence type="ECO:0000313" key="3">
    <source>
        <dbReference type="WBParaSite" id="MBELARI_LOCUS16957"/>
    </source>
</evidence>
<sequence>MNPPILLRSIITSAQFRRELFFVFICFLITNALLTIIYIFLPNIYDVAAIVNTNTRFVPLRRFVHALQFVFALFSVINNSMAVVYCFRSRLFTRTVIRLMLSDSIAKGTFSVILLWAFLSQLTQCSPFPKCSDNVVLTTVFFWVHLFLGSGYYISGFLQIAFSLNRFLALSFNGLYSQHSQKYSALQIGFPVLAGVIAERLQIFYDSVLMDMRFIFVSATLPLDLILIYKLAKNKVKKIDLATERFLLVQYREFFAVRARFSYCEEPRRSNGGKGIARIGSSNWRHDFERNKQSIAFGFPVGLL</sequence>
<feature type="transmembrane region" description="Helical" evidence="1">
    <location>
        <begin position="20"/>
        <end position="45"/>
    </location>
</feature>
<evidence type="ECO:0000313" key="2">
    <source>
        <dbReference type="Proteomes" id="UP000887575"/>
    </source>
</evidence>
<protein>
    <submittedName>
        <fullName evidence="3">Uncharacterized protein</fullName>
    </submittedName>
</protein>
<organism evidence="2 3">
    <name type="scientific">Mesorhabditis belari</name>
    <dbReference type="NCBI Taxonomy" id="2138241"/>
    <lineage>
        <taxon>Eukaryota</taxon>
        <taxon>Metazoa</taxon>
        <taxon>Ecdysozoa</taxon>
        <taxon>Nematoda</taxon>
        <taxon>Chromadorea</taxon>
        <taxon>Rhabditida</taxon>
        <taxon>Rhabditina</taxon>
        <taxon>Rhabditomorpha</taxon>
        <taxon>Rhabditoidea</taxon>
        <taxon>Rhabditidae</taxon>
        <taxon>Mesorhabditinae</taxon>
        <taxon>Mesorhabditis</taxon>
    </lineage>
</organism>
<keyword evidence="2" id="KW-1185">Reference proteome</keyword>
<name>A0AAF3ESZ9_9BILA</name>
<accession>A0AAF3ESZ9</accession>
<feature type="transmembrane region" description="Helical" evidence="1">
    <location>
        <begin position="65"/>
        <end position="87"/>
    </location>
</feature>
<feature type="transmembrane region" description="Helical" evidence="1">
    <location>
        <begin position="140"/>
        <end position="162"/>
    </location>
</feature>
<dbReference type="Proteomes" id="UP000887575">
    <property type="component" value="Unassembled WGS sequence"/>
</dbReference>
<reference evidence="3" key="1">
    <citation type="submission" date="2024-02" db="UniProtKB">
        <authorList>
            <consortium name="WormBaseParasite"/>
        </authorList>
    </citation>
    <scope>IDENTIFICATION</scope>
</reference>
<feature type="transmembrane region" description="Helical" evidence="1">
    <location>
        <begin position="214"/>
        <end position="232"/>
    </location>
</feature>
<proteinExistence type="predicted"/>
<evidence type="ECO:0000256" key="1">
    <source>
        <dbReference type="SAM" id="Phobius"/>
    </source>
</evidence>
<keyword evidence="1" id="KW-0812">Transmembrane</keyword>
<keyword evidence="1" id="KW-1133">Transmembrane helix</keyword>
<dbReference type="WBParaSite" id="MBELARI_LOCUS16957">
    <property type="protein sequence ID" value="MBELARI_LOCUS16957"/>
    <property type="gene ID" value="MBELARI_LOCUS16957"/>
</dbReference>